<accession>A0A6J8CKF7</accession>
<dbReference type="Proteomes" id="UP000507470">
    <property type="component" value="Unassembled WGS sequence"/>
</dbReference>
<reference evidence="2 3" key="1">
    <citation type="submission" date="2020-06" db="EMBL/GenBank/DDBJ databases">
        <authorList>
            <person name="Li R."/>
            <person name="Bekaert M."/>
        </authorList>
    </citation>
    <scope>NUCLEOTIDE SEQUENCE [LARGE SCALE GENOMIC DNA]</scope>
    <source>
        <strain evidence="3">wild</strain>
    </source>
</reference>
<organism evidence="2 3">
    <name type="scientific">Mytilus coruscus</name>
    <name type="common">Sea mussel</name>
    <dbReference type="NCBI Taxonomy" id="42192"/>
    <lineage>
        <taxon>Eukaryota</taxon>
        <taxon>Metazoa</taxon>
        <taxon>Spiralia</taxon>
        <taxon>Lophotrochozoa</taxon>
        <taxon>Mollusca</taxon>
        <taxon>Bivalvia</taxon>
        <taxon>Autobranchia</taxon>
        <taxon>Pteriomorphia</taxon>
        <taxon>Mytilida</taxon>
        <taxon>Mytiloidea</taxon>
        <taxon>Mytilidae</taxon>
        <taxon>Mytilinae</taxon>
        <taxon>Mytilus</taxon>
    </lineage>
</organism>
<protein>
    <submittedName>
        <fullName evidence="2">Uncharacterized protein</fullName>
    </submittedName>
</protein>
<evidence type="ECO:0000313" key="2">
    <source>
        <dbReference type="EMBL" id="CAC5395370.1"/>
    </source>
</evidence>
<evidence type="ECO:0000313" key="3">
    <source>
        <dbReference type="Proteomes" id="UP000507470"/>
    </source>
</evidence>
<dbReference type="OrthoDB" id="6414146at2759"/>
<feature type="region of interest" description="Disordered" evidence="1">
    <location>
        <begin position="106"/>
        <end position="175"/>
    </location>
</feature>
<dbReference type="EMBL" id="CACVKT020005496">
    <property type="protein sequence ID" value="CAC5395370.1"/>
    <property type="molecule type" value="Genomic_DNA"/>
</dbReference>
<keyword evidence="3" id="KW-1185">Reference proteome</keyword>
<proteinExistence type="predicted"/>
<evidence type="ECO:0000256" key="1">
    <source>
        <dbReference type="SAM" id="MobiDB-lite"/>
    </source>
</evidence>
<feature type="compositionally biased region" description="Basic and acidic residues" evidence="1">
    <location>
        <begin position="150"/>
        <end position="170"/>
    </location>
</feature>
<dbReference type="AlphaFoldDB" id="A0A6J8CKF7"/>
<feature type="compositionally biased region" description="Polar residues" evidence="1">
    <location>
        <begin position="121"/>
        <end position="140"/>
    </location>
</feature>
<gene>
    <name evidence="2" type="ORF">MCOR_30047</name>
</gene>
<sequence>MDSPWVHRIHHGFMGVTRLSRRGVLKAYTTVPWEEKKGSKTDQSKPISVRDEILVLDKPIYMAKFADQTHPVILRSEEGGTYTVCSVKDTGKRCWVVPQLFHLAKDEQRKVHGPSRPKTPDASTTSSKKATDQNEAGTSHSQEDAVGLTKSKESDSDFEKPHKSGKHEQQSQEQIEVTNSVAKHNKFSESVFAYLDGLMRYKPHIKTLSAEAFVMFSLNKKTGEWLESKDTISLMHIKMSVKLDSASGIVRMK</sequence>
<name>A0A6J8CKF7_MYTCO</name>